<feature type="compositionally biased region" description="Low complexity" evidence="2">
    <location>
        <begin position="456"/>
        <end position="465"/>
    </location>
</feature>
<comment type="caution">
    <text evidence="4">The sequence shown here is derived from an EMBL/GenBank/DDBJ whole genome shotgun (WGS) entry which is preliminary data.</text>
</comment>
<dbReference type="GO" id="GO:0030686">
    <property type="term" value="C:90S preribosome"/>
    <property type="evidence" value="ECO:0007669"/>
    <property type="project" value="TreeGrafter"/>
</dbReference>
<dbReference type="GO" id="GO:0000447">
    <property type="term" value="P:endonucleolytic cleavage in ITS1 to separate SSU-rRNA from 5.8S rRNA and LSU-rRNA from tricistronic rRNA transcript (SSU-rRNA, 5.8S rRNA, LSU-rRNA)"/>
    <property type="evidence" value="ECO:0007669"/>
    <property type="project" value="TreeGrafter"/>
</dbReference>
<feature type="region of interest" description="Disordered" evidence="2">
    <location>
        <begin position="34"/>
        <end position="72"/>
    </location>
</feature>
<dbReference type="InterPro" id="IPR018034">
    <property type="entry name" value="Kri1"/>
</dbReference>
<dbReference type="GO" id="GO:0005730">
    <property type="term" value="C:nucleolus"/>
    <property type="evidence" value="ECO:0007669"/>
    <property type="project" value="TreeGrafter"/>
</dbReference>
<keyword evidence="5" id="KW-1185">Reference proteome</keyword>
<dbReference type="Pfam" id="PF05178">
    <property type="entry name" value="Kri1"/>
    <property type="match status" value="1"/>
</dbReference>
<dbReference type="Proteomes" id="UP000242146">
    <property type="component" value="Unassembled WGS sequence"/>
</dbReference>
<dbReference type="PANTHER" id="PTHR14490">
    <property type="entry name" value="ZINC FINGER, ZZ TYPE"/>
    <property type="match status" value="1"/>
</dbReference>
<evidence type="ECO:0000313" key="5">
    <source>
        <dbReference type="Proteomes" id="UP000242146"/>
    </source>
</evidence>
<feature type="region of interest" description="Disordered" evidence="2">
    <location>
        <begin position="310"/>
        <end position="352"/>
    </location>
</feature>
<dbReference type="STRING" id="101127.A0A1X2GRC2"/>
<feature type="compositionally biased region" description="Basic and acidic residues" evidence="2">
    <location>
        <begin position="310"/>
        <end position="328"/>
    </location>
</feature>
<feature type="compositionally biased region" description="Basic and acidic residues" evidence="2">
    <location>
        <begin position="186"/>
        <end position="195"/>
    </location>
</feature>
<feature type="domain" description="Kri1-like C-terminal" evidence="3">
    <location>
        <begin position="474"/>
        <end position="556"/>
    </location>
</feature>
<reference evidence="4 5" key="1">
    <citation type="submission" date="2016-07" db="EMBL/GenBank/DDBJ databases">
        <title>Pervasive Adenine N6-methylation of Active Genes in Fungi.</title>
        <authorList>
            <consortium name="DOE Joint Genome Institute"/>
            <person name="Mondo S.J."/>
            <person name="Dannebaum R.O."/>
            <person name="Kuo R.C."/>
            <person name="Labutti K."/>
            <person name="Haridas S."/>
            <person name="Kuo A."/>
            <person name="Salamov A."/>
            <person name="Ahrendt S.R."/>
            <person name="Lipzen A."/>
            <person name="Sullivan W."/>
            <person name="Andreopoulos W.B."/>
            <person name="Clum A."/>
            <person name="Lindquist E."/>
            <person name="Daum C."/>
            <person name="Ramamoorthy G.K."/>
            <person name="Gryganskyi A."/>
            <person name="Culley D."/>
            <person name="Magnuson J.K."/>
            <person name="James T.Y."/>
            <person name="O'Malley M.A."/>
            <person name="Stajich J.E."/>
            <person name="Spatafora J.W."/>
            <person name="Visel A."/>
            <person name="Grigoriev I.V."/>
        </authorList>
    </citation>
    <scope>NUCLEOTIDE SEQUENCE [LARGE SCALE GENOMIC DNA]</scope>
    <source>
        <strain evidence="4 5">NRRL 3301</strain>
    </source>
</reference>
<evidence type="ECO:0000259" key="3">
    <source>
        <dbReference type="Pfam" id="PF12936"/>
    </source>
</evidence>
<evidence type="ECO:0000256" key="2">
    <source>
        <dbReference type="SAM" id="MobiDB-lite"/>
    </source>
</evidence>
<evidence type="ECO:0000256" key="1">
    <source>
        <dbReference type="ARBA" id="ARBA00007473"/>
    </source>
</evidence>
<feature type="compositionally biased region" description="Basic residues" evidence="2">
    <location>
        <begin position="577"/>
        <end position="592"/>
    </location>
</feature>
<feature type="compositionally biased region" description="Acidic residues" evidence="2">
    <location>
        <begin position="171"/>
        <end position="185"/>
    </location>
</feature>
<dbReference type="InterPro" id="IPR024626">
    <property type="entry name" value="Kri1-like_C"/>
</dbReference>
<feature type="region of interest" description="Disordered" evidence="2">
    <location>
        <begin position="401"/>
        <end position="433"/>
    </location>
</feature>
<dbReference type="EMBL" id="MCGT01000005">
    <property type="protein sequence ID" value="ORX59620.1"/>
    <property type="molecule type" value="Genomic_DNA"/>
</dbReference>
<dbReference type="PANTHER" id="PTHR14490:SF5">
    <property type="entry name" value="PROTEIN KRI1 HOMOLOG"/>
    <property type="match status" value="1"/>
</dbReference>
<organism evidence="4 5">
    <name type="scientific">Hesseltinella vesiculosa</name>
    <dbReference type="NCBI Taxonomy" id="101127"/>
    <lineage>
        <taxon>Eukaryota</taxon>
        <taxon>Fungi</taxon>
        <taxon>Fungi incertae sedis</taxon>
        <taxon>Mucoromycota</taxon>
        <taxon>Mucoromycotina</taxon>
        <taxon>Mucoromycetes</taxon>
        <taxon>Mucorales</taxon>
        <taxon>Cunninghamellaceae</taxon>
        <taxon>Hesseltinella</taxon>
    </lineage>
</organism>
<feature type="region of interest" description="Disordered" evidence="2">
    <location>
        <begin position="1"/>
        <end position="22"/>
    </location>
</feature>
<protein>
    <submittedName>
        <fullName evidence="4">Krr1-domain-containing protein</fullName>
    </submittedName>
</protein>
<name>A0A1X2GRC2_9FUNG</name>
<feature type="region of interest" description="Disordered" evidence="2">
    <location>
        <begin position="168"/>
        <end position="195"/>
    </location>
</feature>
<gene>
    <name evidence="4" type="ORF">DM01DRAFT_1333084</name>
</gene>
<dbReference type="AlphaFoldDB" id="A0A1X2GRC2"/>
<sequence>MGKKSEVKVEIREREPGVEEYKKPALLVEYEQDVARENAELSSSDEEEAENQEEPSSDESDEDEDDTAAMLTASIDSQIFKTIQAIRSQDPSVYDSNKTFFTDKQFDEARASWEKKKEQEKAKGKKVTLKDYERQVLLEHGGYVNEDDQDRGLTHVQEQEQLKNAFKLAADDGDSDEEEQEDDDGLLVKREKSETELQAEEEDYRRFLFEHLKDDDMSAKAFKDWENFKGNPNVSADDAFLMDYVLNRGWVDKKGTSNPTYNDIVDEHQEVDVDRDEDEAYLDDVDRFESKYNFRFEEPGSVNIITHARDMDGSVRRKERKRQKDRERKKASKAAKKEQKTQELRQLKNEKRKEIHERLMEIQKITGTKVPGFEKLDLESDFDPAKYDEQMADMFNEEYYEGEGQDTEKPVFEDDDFDYSQYDQHGDDEEEEDIMMDADYLPGGDMYEKAKHGKQPASSSAPISASDKKSLDAEYKKLMDQYYSLDYEDIIGDDLPTRFKYTQTEAEDYGLTTEEILMADDKMLNKYIGLRTMAPFRSELKRQAEHQNFQRNKKRKYKEIQQHLQEKYAQFSDAPSKKKTHKKQNASKKGKA</sequence>
<dbReference type="OrthoDB" id="10252032at2759"/>
<comment type="similarity">
    <text evidence="1">Belongs to the KRI1 family.</text>
</comment>
<feature type="compositionally biased region" description="Basic and acidic residues" evidence="2">
    <location>
        <begin position="335"/>
        <end position="352"/>
    </location>
</feature>
<dbReference type="Pfam" id="PF12936">
    <property type="entry name" value="Kri1_C"/>
    <property type="match status" value="1"/>
</dbReference>
<accession>A0A1X2GRC2</accession>
<proteinExistence type="inferred from homology"/>
<feature type="region of interest" description="Disordered" evidence="2">
    <location>
        <begin position="568"/>
        <end position="592"/>
    </location>
</feature>
<feature type="compositionally biased region" description="Acidic residues" evidence="2">
    <location>
        <begin position="43"/>
        <end position="67"/>
    </location>
</feature>
<feature type="region of interest" description="Disordered" evidence="2">
    <location>
        <begin position="445"/>
        <end position="466"/>
    </location>
</feature>
<evidence type="ECO:0000313" key="4">
    <source>
        <dbReference type="EMBL" id="ORX59620.1"/>
    </source>
</evidence>